<evidence type="ECO:0000256" key="3">
    <source>
        <dbReference type="ARBA" id="ARBA00022723"/>
    </source>
</evidence>
<dbReference type="OMA" id="YCSHARP"/>
<gene>
    <name evidence="10" type="ORF">RF11_06122</name>
</gene>
<sequence length="648" mass="74892">MKILINTIIFVLAKSYCQTLNFIPESDLKFLCSSINFTADPCEDFYEYACGNWVSSHTIPKGEDEVQSLFNQISVFSQLSEEIGTTIQSILQETDSWMNLSDSHAPITKARSFFRSCMDIKQIETLSLQPMIDYMKMLDIPSFCDQIPIGSTRDPNYENWSVYESLKFTQTNFFSSTAFFDIDAVNDYQKSGVRIIKIEDSGFSLQQEIYTSSTNFPWLEHLKSVFNDSTINGNYTIFISSLSRLYFIVNIINTTPKIILANYILWHNIRDRIIYLGEKFRKLHDHFRSEISFNDAKKSETETIDFRIKYCAELSNNYFGLAIAGDFVGKTFGVESLKKATNLLNQILENMKQRIQNNDWLDQKTITNAIHKLNALSAKVGYPEYIFNISYLEQRYKTVEMNDREFFLNVVKLDKMYRKKYLEKLHRPFEKDKWSMLPQTVNAMYQFFNNDIIIPSGILRPPFFYSDNKLPLSLNYGAIGSVIGHEITHAFDSTGRKFDENGTIVKEWWSGGAVKQFNQRAICFNEQYSQYKPNQNGSINGAQTLAENIADNGGLLVALEAFESLGLENQKFMIKGHSYTCKQLFFIAFAQGYCGKSFKEFDEIELLIQSHSPSKYRVIGTLSNVEEFSKEFNCKTGRMNNEKKCKIW</sequence>
<dbReference type="Gene3D" id="1.10.1380.10">
    <property type="entry name" value="Neutral endopeptidase , domain2"/>
    <property type="match status" value="1"/>
</dbReference>
<dbReference type="InterPro" id="IPR008753">
    <property type="entry name" value="Peptidase_M13_N"/>
</dbReference>
<keyword evidence="11" id="KW-1185">Reference proteome</keyword>
<evidence type="ECO:0000259" key="8">
    <source>
        <dbReference type="Pfam" id="PF01431"/>
    </source>
</evidence>
<feature type="domain" description="Peptidase M13 C-terminal" evidence="8">
    <location>
        <begin position="442"/>
        <end position="647"/>
    </location>
</feature>
<evidence type="ECO:0000256" key="2">
    <source>
        <dbReference type="ARBA" id="ARBA00022670"/>
    </source>
</evidence>
<accession>A0A0C2I6S6</accession>
<dbReference type="GO" id="GO:0046872">
    <property type="term" value="F:metal ion binding"/>
    <property type="evidence" value="ECO:0007669"/>
    <property type="project" value="UniProtKB-KW"/>
</dbReference>
<dbReference type="InterPro" id="IPR042089">
    <property type="entry name" value="Peptidase_M13_dom_2"/>
</dbReference>
<keyword evidence="5" id="KW-0862">Zinc</keyword>
<comment type="cofactor">
    <cofactor evidence="1">
        <name>Zn(2+)</name>
        <dbReference type="ChEBI" id="CHEBI:29105"/>
    </cofactor>
</comment>
<feature type="domain" description="Peptidase M13 N-terminal" evidence="9">
    <location>
        <begin position="41"/>
        <end position="211"/>
    </location>
</feature>
<keyword evidence="7" id="KW-0732">Signal</keyword>
<proteinExistence type="predicted"/>
<feature type="signal peptide" evidence="7">
    <location>
        <begin position="1"/>
        <end position="19"/>
    </location>
</feature>
<dbReference type="EMBL" id="JWZT01005397">
    <property type="protein sequence ID" value="KII60898.1"/>
    <property type="molecule type" value="Genomic_DNA"/>
</dbReference>
<dbReference type="GO" id="GO:0004222">
    <property type="term" value="F:metalloendopeptidase activity"/>
    <property type="evidence" value="ECO:0007669"/>
    <property type="project" value="InterPro"/>
</dbReference>
<evidence type="ECO:0000313" key="11">
    <source>
        <dbReference type="Proteomes" id="UP000031668"/>
    </source>
</evidence>
<dbReference type="GO" id="GO:0005886">
    <property type="term" value="C:plasma membrane"/>
    <property type="evidence" value="ECO:0007669"/>
    <property type="project" value="TreeGrafter"/>
</dbReference>
<evidence type="ECO:0000256" key="7">
    <source>
        <dbReference type="SAM" id="SignalP"/>
    </source>
</evidence>
<evidence type="ECO:0000256" key="4">
    <source>
        <dbReference type="ARBA" id="ARBA00022801"/>
    </source>
</evidence>
<name>A0A0C2I6S6_THEKT</name>
<comment type="caution">
    <text evidence="10">The sequence shown here is derived from an EMBL/GenBank/DDBJ whole genome shotgun (WGS) entry which is preliminary data.</text>
</comment>
<reference evidence="10 11" key="1">
    <citation type="journal article" date="2014" name="Genome Biol. Evol.">
        <title>The genome of the myxosporean Thelohanellus kitauei shows adaptations to nutrient acquisition within its fish host.</title>
        <authorList>
            <person name="Yang Y."/>
            <person name="Xiong J."/>
            <person name="Zhou Z."/>
            <person name="Huo F."/>
            <person name="Miao W."/>
            <person name="Ran C."/>
            <person name="Liu Y."/>
            <person name="Zhang J."/>
            <person name="Feng J."/>
            <person name="Wang M."/>
            <person name="Wang M."/>
            <person name="Wang L."/>
            <person name="Yao B."/>
        </authorList>
    </citation>
    <scope>NUCLEOTIDE SEQUENCE [LARGE SCALE GENOMIC DNA]</scope>
    <source>
        <strain evidence="10">Wuqing</strain>
    </source>
</reference>
<dbReference type="Gene3D" id="3.40.390.10">
    <property type="entry name" value="Collagenase (Catalytic Domain)"/>
    <property type="match status" value="1"/>
</dbReference>
<protein>
    <submittedName>
        <fullName evidence="10">Endothelin-converting enzyme 2</fullName>
    </submittedName>
</protein>
<dbReference type="InterPro" id="IPR024079">
    <property type="entry name" value="MetalloPept_cat_dom_sf"/>
</dbReference>
<dbReference type="PANTHER" id="PTHR11733">
    <property type="entry name" value="ZINC METALLOPROTEASE FAMILY M13 NEPRILYSIN-RELATED"/>
    <property type="match status" value="1"/>
</dbReference>
<evidence type="ECO:0000259" key="9">
    <source>
        <dbReference type="Pfam" id="PF05649"/>
    </source>
</evidence>
<evidence type="ECO:0000313" key="10">
    <source>
        <dbReference type="EMBL" id="KII60898.1"/>
    </source>
</evidence>
<dbReference type="CDD" id="cd08662">
    <property type="entry name" value="M13"/>
    <property type="match status" value="1"/>
</dbReference>
<dbReference type="Proteomes" id="UP000031668">
    <property type="component" value="Unassembled WGS sequence"/>
</dbReference>
<keyword evidence="6" id="KW-0482">Metalloprotease</keyword>
<feature type="chain" id="PRO_5002150148" evidence="7">
    <location>
        <begin position="20"/>
        <end position="648"/>
    </location>
</feature>
<dbReference type="InterPro" id="IPR018497">
    <property type="entry name" value="Peptidase_M13_C"/>
</dbReference>
<keyword evidence="4" id="KW-0378">Hydrolase</keyword>
<keyword evidence="2" id="KW-0645">Protease</keyword>
<dbReference type="OrthoDB" id="6475849at2759"/>
<dbReference type="Pfam" id="PF01431">
    <property type="entry name" value="Peptidase_M13"/>
    <property type="match status" value="1"/>
</dbReference>
<organism evidence="10 11">
    <name type="scientific">Thelohanellus kitauei</name>
    <name type="common">Myxosporean</name>
    <dbReference type="NCBI Taxonomy" id="669202"/>
    <lineage>
        <taxon>Eukaryota</taxon>
        <taxon>Metazoa</taxon>
        <taxon>Cnidaria</taxon>
        <taxon>Myxozoa</taxon>
        <taxon>Myxosporea</taxon>
        <taxon>Bivalvulida</taxon>
        <taxon>Platysporina</taxon>
        <taxon>Myxobolidae</taxon>
        <taxon>Thelohanellus</taxon>
    </lineage>
</organism>
<feature type="domain" description="Peptidase M13 N-terminal" evidence="9">
    <location>
        <begin position="214"/>
        <end position="383"/>
    </location>
</feature>
<dbReference type="PROSITE" id="PS51885">
    <property type="entry name" value="NEPRILYSIN"/>
    <property type="match status" value="1"/>
</dbReference>
<evidence type="ECO:0000256" key="6">
    <source>
        <dbReference type="ARBA" id="ARBA00023049"/>
    </source>
</evidence>
<dbReference type="InterPro" id="IPR000718">
    <property type="entry name" value="Peptidase_M13"/>
</dbReference>
<keyword evidence="3" id="KW-0479">Metal-binding</keyword>
<evidence type="ECO:0000256" key="1">
    <source>
        <dbReference type="ARBA" id="ARBA00001947"/>
    </source>
</evidence>
<dbReference type="SUPFAM" id="SSF55486">
    <property type="entry name" value="Metalloproteases ('zincins'), catalytic domain"/>
    <property type="match status" value="1"/>
</dbReference>
<dbReference type="AlphaFoldDB" id="A0A0C2I6S6"/>
<evidence type="ECO:0000256" key="5">
    <source>
        <dbReference type="ARBA" id="ARBA00022833"/>
    </source>
</evidence>
<dbReference type="PRINTS" id="PR00786">
    <property type="entry name" value="NEPRILYSIN"/>
</dbReference>
<dbReference type="Pfam" id="PF05649">
    <property type="entry name" value="Peptidase_M13_N"/>
    <property type="match status" value="2"/>
</dbReference>
<dbReference type="PANTHER" id="PTHR11733:SF240">
    <property type="entry name" value="GH14155P-RELATED"/>
    <property type="match status" value="1"/>
</dbReference>
<dbReference type="GO" id="GO:0016485">
    <property type="term" value="P:protein processing"/>
    <property type="evidence" value="ECO:0007669"/>
    <property type="project" value="TreeGrafter"/>
</dbReference>